<dbReference type="Proteomes" id="UP000027138">
    <property type="component" value="Unassembled WGS sequence"/>
</dbReference>
<protein>
    <submittedName>
        <fullName evidence="2">Uncharacterized protein</fullName>
    </submittedName>
</protein>
<sequence length="125" mass="13259">MPIGGNPVVSIQSRSSSAHNRRPPCGLQSNLDYQFISFRLRVLDRNFTHARSKLRVLKATGPPEIDAGGPDLQWWHDLAKEWLAVQLQSVGGGATWLQGVGGGALARSKAGERCADGSVGGGLVA</sequence>
<reference evidence="2 3" key="1">
    <citation type="journal article" date="2014" name="PLoS ONE">
        <title>Global Analysis of Gene Expression Profiles in Physic Nut (Jatropha curcas L.) Seedlings Exposed to Salt Stress.</title>
        <authorList>
            <person name="Zhang L."/>
            <person name="Zhang C."/>
            <person name="Wu P."/>
            <person name="Chen Y."/>
            <person name="Li M."/>
            <person name="Jiang H."/>
            <person name="Wu G."/>
        </authorList>
    </citation>
    <scope>NUCLEOTIDE SEQUENCE [LARGE SCALE GENOMIC DNA]</scope>
    <source>
        <strain evidence="3">cv. GZQX0401</strain>
        <tissue evidence="2">Young leaves</tissue>
    </source>
</reference>
<organism evidence="2 3">
    <name type="scientific">Jatropha curcas</name>
    <name type="common">Barbados nut</name>
    <dbReference type="NCBI Taxonomy" id="180498"/>
    <lineage>
        <taxon>Eukaryota</taxon>
        <taxon>Viridiplantae</taxon>
        <taxon>Streptophyta</taxon>
        <taxon>Embryophyta</taxon>
        <taxon>Tracheophyta</taxon>
        <taxon>Spermatophyta</taxon>
        <taxon>Magnoliopsida</taxon>
        <taxon>eudicotyledons</taxon>
        <taxon>Gunneridae</taxon>
        <taxon>Pentapetalae</taxon>
        <taxon>rosids</taxon>
        <taxon>fabids</taxon>
        <taxon>Malpighiales</taxon>
        <taxon>Euphorbiaceae</taxon>
        <taxon>Crotonoideae</taxon>
        <taxon>Jatropheae</taxon>
        <taxon>Jatropha</taxon>
    </lineage>
</organism>
<evidence type="ECO:0000313" key="2">
    <source>
        <dbReference type="EMBL" id="KDP35063.1"/>
    </source>
</evidence>
<evidence type="ECO:0000313" key="3">
    <source>
        <dbReference type="Proteomes" id="UP000027138"/>
    </source>
</evidence>
<dbReference type="AlphaFoldDB" id="A0A067KJ64"/>
<feature type="region of interest" description="Disordered" evidence="1">
    <location>
        <begin position="1"/>
        <end position="25"/>
    </location>
</feature>
<gene>
    <name evidence="2" type="ORF">JCGZ_11156</name>
</gene>
<feature type="compositionally biased region" description="Polar residues" evidence="1">
    <location>
        <begin position="9"/>
        <end position="18"/>
    </location>
</feature>
<proteinExistence type="predicted"/>
<dbReference type="EMBL" id="KK914499">
    <property type="protein sequence ID" value="KDP35063.1"/>
    <property type="molecule type" value="Genomic_DNA"/>
</dbReference>
<accession>A0A067KJ64</accession>
<keyword evidence="3" id="KW-1185">Reference proteome</keyword>
<evidence type="ECO:0000256" key="1">
    <source>
        <dbReference type="SAM" id="MobiDB-lite"/>
    </source>
</evidence>
<name>A0A067KJ64_JATCU</name>